<dbReference type="OrthoDB" id="10567091at2759"/>
<feature type="compositionally biased region" description="Polar residues" evidence="1">
    <location>
        <begin position="194"/>
        <end position="205"/>
    </location>
</feature>
<gene>
    <name evidence="2" type="ORF">BSL78_13223</name>
</gene>
<protein>
    <recommendedName>
        <fullName evidence="4">Death domain-containing protein</fullName>
    </recommendedName>
</protein>
<evidence type="ECO:0000256" key="1">
    <source>
        <dbReference type="SAM" id="MobiDB-lite"/>
    </source>
</evidence>
<keyword evidence="3" id="KW-1185">Reference proteome</keyword>
<evidence type="ECO:0008006" key="4">
    <source>
        <dbReference type="Google" id="ProtNLM"/>
    </source>
</evidence>
<feature type="compositionally biased region" description="Polar residues" evidence="1">
    <location>
        <begin position="9"/>
        <end position="20"/>
    </location>
</feature>
<proteinExistence type="predicted"/>
<dbReference type="Proteomes" id="UP000230750">
    <property type="component" value="Unassembled WGS sequence"/>
</dbReference>
<accession>A0A2G8KPG7</accession>
<feature type="region of interest" description="Disordered" evidence="1">
    <location>
        <begin position="146"/>
        <end position="255"/>
    </location>
</feature>
<organism evidence="2 3">
    <name type="scientific">Stichopus japonicus</name>
    <name type="common">Sea cucumber</name>
    <dbReference type="NCBI Taxonomy" id="307972"/>
    <lineage>
        <taxon>Eukaryota</taxon>
        <taxon>Metazoa</taxon>
        <taxon>Echinodermata</taxon>
        <taxon>Eleutherozoa</taxon>
        <taxon>Echinozoa</taxon>
        <taxon>Holothuroidea</taxon>
        <taxon>Aspidochirotacea</taxon>
        <taxon>Aspidochirotida</taxon>
        <taxon>Stichopodidae</taxon>
        <taxon>Apostichopus</taxon>
    </lineage>
</organism>
<reference evidence="2 3" key="1">
    <citation type="journal article" date="2017" name="PLoS Biol.">
        <title>The sea cucumber genome provides insights into morphological evolution and visceral regeneration.</title>
        <authorList>
            <person name="Zhang X."/>
            <person name="Sun L."/>
            <person name="Yuan J."/>
            <person name="Sun Y."/>
            <person name="Gao Y."/>
            <person name="Zhang L."/>
            <person name="Li S."/>
            <person name="Dai H."/>
            <person name="Hamel J.F."/>
            <person name="Liu C."/>
            <person name="Yu Y."/>
            <person name="Liu S."/>
            <person name="Lin W."/>
            <person name="Guo K."/>
            <person name="Jin S."/>
            <person name="Xu P."/>
            <person name="Storey K.B."/>
            <person name="Huan P."/>
            <person name="Zhang T."/>
            <person name="Zhou Y."/>
            <person name="Zhang J."/>
            <person name="Lin C."/>
            <person name="Li X."/>
            <person name="Xing L."/>
            <person name="Huo D."/>
            <person name="Sun M."/>
            <person name="Wang L."/>
            <person name="Mercier A."/>
            <person name="Li F."/>
            <person name="Yang H."/>
            <person name="Xiang J."/>
        </authorList>
    </citation>
    <scope>NUCLEOTIDE SEQUENCE [LARGE SCALE GENOMIC DNA]</scope>
    <source>
        <strain evidence="2">Shaxun</strain>
        <tissue evidence="2">Muscle</tissue>
    </source>
</reference>
<sequence>MDDDDTGYASGSTSKSQQDSQSEDVLPMALRPFSGDDYDHGFNMKARAVPSCAIRTSSDSEDSTDSAINLNDNQNAFAEVNNISQIQYTHNKTLSFHQKQDGSGYYNKTHSSLRQLRLDRSIGEKFMGFAATTGDVSDTCEQISTNLATSNGKGSHREDGQRPTEYDGDSSKSFSHDLRASSSNKVHQSMCPMGQQSADNQNSSEDSPDFLRSSSPGPSQFKRKENIDDDRPLKRVKGDHGTENEKEVAETEDIPSIDVAGHGNLVLTGNSNMTLNFFSNKSGHENDTTKHCWDWSGTSEKEAQVEDVTDVFRKFADGLSQHVDHRKVARFLEFADMVTLEDDLKKLRTMKTSESDRIFFVLLRWWKEGNFGNDREAIKRELGFLLEDLRLQRMKRNLKQFFC</sequence>
<dbReference type="EMBL" id="MRZV01000442">
    <property type="protein sequence ID" value="PIK49901.1"/>
    <property type="molecule type" value="Genomic_DNA"/>
</dbReference>
<dbReference type="AlphaFoldDB" id="A0A2G8KPG7"/>
<feature type="compositionally biased region" description="Basic and acidic residues" evidence="1">
    <location>
        <begin position="155"/>
        <end position="165"/>
    </location>
</feature>
<feature type="compositionally biased region" description="Basic and acidic residues" evidence="1">
    <location>
        <begin position="222"/>
        <end position="249"/>
    </location>
</feature>
<name>A0A2G8KPG7_STIJA</name>
<feature type="region of interest" description="Disordered" evidence="1">
    <location>
        <begin position="1"/>
        <end position="26"/>
    </location>
</feature>
<evidence type="ECO:0000313" key="3">
    <source>
        <dbReference type="Proteomes" id="UP000230750"/>
    </source>
</evidence>
<evidence type="ECO:0000313" key="2">
    <source>
        <dbReference type="EMBL" id="PIK49901.1"/>
    </source>
</evidence>
<comment type="caution">
    <text evidence="2">The sequence shown here is derived from an EMBL/GenBank/DDBJ whole genome shotgun (WGS) entry which is preliminary data.</text>
</comment>